<dbReference type="Proteomes" id="UP000467840">
    <property type="component" value="Chromosome 12"/>
</dbReference>
<reference evidence="2 3" key="1">
    <citation type="journal article" date="2020" name="Mol. Plant">
        <title>The Chromosome-Based Rubber Tree Genome Provides New Insights into Spurge Genome Evolution and Rubber Biosynthesis.</title>
        <authorList>
            <person name="Liu J."/>
            <person name="Shi C."/>
            <person name="Shi C.C."/>
            <person name="Li W."/>
            <person name="Zhang Q.J."/>
            <person name="Zhang Y."/>
            <person name="Li K."/>
            <person name="Lu H.F."/>
            <person name="Shi C."/>
            <person name="Zhu S.T."/>
            <person name="Xiao Z.Y."/>
            <person name="Nan H."/>
            <person name="Yue Y."/>
            <person name="Zhu X.G."/>
            <person name="Wu Y."/>
            <person name="Hong X.N."/>
            <person name="Fan G.Y."/>
            <person name="Tong Y."/>
            <person name="Zhang D."/>
            <person name="Mao C.L."/>
            <person name="Liu Y.L."/>
            <person name="Hao S.J."/>
            <person name="Liu W.Q."/>
            <person name="Lv M.Q."/>
            <person name="Zhang H.B."/>
            <person name="Liu Y."/>
            <person name="Hu-Tang G.R."/>
            <person name="Wang J.P."/>
            <person name="Wang J.H."/>
            <person name="Sun Y.H."/>
            <person name="Ni S.B."/>
            <person name="Chen W.B."/>
            <person name="Zhang X.C."/>
            <person name="Jiao Y.N."/>
            <person name="Eichler E.E."/>
            <person name="Li G.H."/>
            <person name="Liu X."/>
            <person name="Gao L.Z."/>
        </authorList>
    </citation>
    <scope>NUCLEOTIDE SEQUENCE [LARGE SCALE GENOMIC DNA]</scope>
    <source>
        <strain evidence="3">cv. GT1</strain>
        <tissue evidence="2">Leaf</tissue>
    </source>
</reference>
<dbReference type="PANTHER" id="PTHR31083">
    <property type="entry name" value="UPSTREAM OF FLC PROTEIN (DUF966)"/>
    <property type="match status" value="1"/>
</dbReference>
<name>A0A6A6K5D9_HEVBR</name>
<keyword evidence="3" id="KW-1185">Reference proteome</keyword>
<evidence type="ECO:0000256" key="1">
    <source>
        <dbReference type="SAM" id="MobiDB-lite"/>
    </source>
</evidence>
<dbReference type="InterPro" id="IPR010369">
    <property type="entry name" value="SOK"/>
</dbReference>
<accession>A0A6A6K5D9</accession>
<gene>
    <name evidence="2" type="ORF">GH714_004013</name>
</gene>
<protein>
    <submittedName>
        <fullName evidence="2">Uncharacterized protein</fullName>
    </submittedName>
</protein>
<feature type="region of interest" description="Disordered" evidence="1">
    <location>
        <begin position="144"/>
        <end position="165"/>
    </location>
</feature>
<dbReference type="EMBL" id="JAAGAX010000018">
    <property type="protein sequence ID" value="KAF2283408.1"/>
    <property type="molecule type" value="Genomic_DNA"/>
</dbReference>
<proteinExistence type="predicted"/>
<feature type="compositionally biased region" description="Basic and acidic residues" evidence="1">
    <location>
        <begin position="155"/>
        <end position="165"/>
    </location>
</feature>
<evidence type="ECO:0000313" key="2">
    <source>
        <dbReference type="EMBL" id="KAF2283408.1"/>
    </source>
</evidence>
<dbReference type="AlphaFoldDB" id="A0A6A6K5D9"/>
<organism evidence="2 3">
    <name type="scientific">Hevea brasiliensis</name>
    <name type="common">Para rubber tree</name>
    <name type="synonym">Siphonia brasiliensis</name>
    <dbReference type="NCBI Taxonomy" id="3981"/>
    <lineage>
        <taxon>Eukaryota</taxon>
        <taxon>Viridiplantae</taxon>
        <taxon>Streptophyta</taxon>
        <taxon>Embryophyta</taxon>
        <taxon>Tracheophyta</taxon>
        <taxon>Spermatophyta</taxon>
        <taxon>Magnoliopsida</taxon>
        <taxon>eudicotyledons</taxon>
        <taxon>Gunneridae</taxon>
        <taxon>Pentapetalae</taxon>
        <taxon>rosids</taxon>
        <taxon>fabids</taxon>
        <taxon>Malpighiales</taxon>
        <taxon>Euphorbiaceae</taxon>
        <taxon>Crotonoideae</taxon>
        <taxon>Micrandreae</taxon>
        <taxon>Hevea</taxon>
    </lineage>
</organism>
<comment type="caution">
    <text evidence="2">The sequence shown here is derived from an EMBL/GenBank/DDBJ whole genome shotgun (WGS) entry which is preliminary data.</text>
</comment>
<evidence type="ECO:0000313" key="3">
    <source>
        <dbReference type="Proteomes" id="UP000467840"/>
    </source>
</evidence>
<sequence length="165" mass="18472">MKASSVLMQLISCGSISFRDCGATAVKEQGFSLIGHYKGRLPRVGGNREGTLKDFTNFGGVRLEDKEYFSGSLIETKREEVSALKRSNSYDAIGVRSCNWLDRKKRENASSAYQGSQRQCQPRKRATLVSLVNVMRIINWGAKDSRSSKSNPKLNESEKHLALYM</sequence>
<dbReference type="PANTHER" id="PTHR31083:SF4">
    <property type="entry name" value="PROTEIN SOSEKI 4-RELATED"/>
    <property type="match status" value="1"/>
</dbReference>